<evidence type="ECO:0000313" key="2">
    <source>
        <dbReference type="Proteomes" id="UP000054893"/>
    </source>
</evidence>
<dbReference type="GO" id="GO:0008237">
    <property type="term" value="F:metallopeptidase activity"/>
    <property type="evidence" value="ECO:0007669"/>
    <property type="project" value="InterPro"/>
</dbReference>
<evidence type="ECO:0000313" key="1">
    <source>
        <dbReference type="EMBL" id="SAL56131.1"/>
    </source>
</evidence>
<name>A0A158IJ53_CABSO</name>
<dbReference type="InterPro" id="IPR024079">
    <property type="entry name" value="MetalloPept_cat_dom_sf"/>
</dbReference>
<protein>
    <submittedName>
        <fullName evidence="1">Type IV secretion protein Rhs</fullName>
    </submittedName>
</protein>
<organism evidence="1 2">
    <name type="scientific">Caballeronia sordidicola</name>
    <name type="common">Burkholderia sordidicola</name>
    <dbReference type="NCBI Taxonomy" id="196367"/>
    <lineage>
        <taxon>Bacteria</taxon>
        <taxon>Pseudomonadati</taxon>
        <taxon>Pseudomonadota</taxon>
        <taxon>Betaproteobacteria</taxon>
        <taxon>Burkholderiales</taxon>
        <taxon>Burkholderiaceae</taxon>
        <taxon>Caballeronia</taxon>
    </lineage>
</organism>
<sequence>MLPGKNDSWLDNPADTNVVAHECGHMFNFPDEYWEFGGWVHKMYIKNNELDFETGEKLNGNEVWQMRSSSNLMGYGALNAIKPGPKSAPSATVSPHYLEYIRRHFCELTHKTWRIGYEM</sequence>
<dbReference type="EMBL" id="FCOC02000051">
    <property type="protein sequence ID" value="SAL56131.1"/>
    <property type="molecule type" value="Genomic_DNA"/>
</dbReference>
<dbReference type="AlphaFoldDB" id="A0A158IJ53"/>
<proteinExistence type="predicted"/>
<gene>
    <name evidence="1" type="ORF">AWB64_06207</name>
</gene>
<reference evidence="1 2" key="1">
    <citation type="submission" date="2016-01" db="EMBL/GenBank/DDBJ databases">
        <authorList>
            <person name="Oliw E.H."/>
        </authorList>
    </citation>
    <scope>NUCLEOTIDE SEQUENCE [LARGE SCALE GENOMIC DNA]</scope>
    <source>
        <strain evidence="1">LMG 22029</strain>
    </source>
</reference>
<accession>A0A158IJ53</accession>
<dbReference type="Gene3D" id="3.40.390.10">
    <property type="entry name" value="Collagenase (Catalytic Domain)"/>
    <property type="match status" value="1"/>
</dbReference>
<dbReference type="Proteomes" id="UP000054893">
    <property type="component" value="Unassembled WGS sequence"/>
</dbReference>